<sequence>MASVSVATRTLTAASLSLSTTLVSPTPTAVAEIKLPQVGNYVLTSFHLSTTCLSKLQLVQDGSFLSVLYPVFGSEQHNYNNHYATATSSQSATQAISSTILPINQIQCSTEPEDSITRFNQEVGTLTSFSLIATLQSDICQFYYAFDGGLGAVCGGERAATVCNKEAGLECRQGVCVPSYIETVRTTILPNTTSATRVSTSDYTNTTSTLGTRSAAPTATGSKIDSNNETTRRVASTQASVPDSTSTSSSRT</sequence>
<name>A0A1Y2CH90_9FUNG</name>
<proteinExistence type="predicted"/>
<dbReference type="Proteomes" id="UP000193642">
    <property type="component" value="Unassembled WGS sequence"/>
</dbReference>
<reference evidence="2 3" key="1">
    <citation type="submission" date="2016-07" db="EMBL/GenBank/DDBJ databases">
        <title>Pervasive Adenine N6-methylation of Active Genes in Fungi.</title>
        <authorList>
            <consortium name="DOE Joint Genome Institute"/>
            <person name="Mondo S.J."/>
            <person name="Dannebaum R.O."/>
            <person name="Kuo R.C."/>
            <person name="Labutti K."/>
            <person name="Haridas S."/>
            <person name="Kuo A."/>
            <person name="Salamov A."/>
            <person name="Ahrendt S.R."/>
            <person name="Lipzen A."/>
            <person name="Sullivan W."/>
            <person name="Andreopoulos W.B."/>
            <person name="Clum A."/>
            <person name="Lindquist E."/>
            <person name="Daum C."/>
            <person name="Ramamoorthy G.K."/>
            <person name="Gryganskyi A."/>
            <person name="Culley D."/>
            <person name="Magnuson J.K."/>
            <person name="James T.Y."/>
            <person name="O'Malley M.A."/>
            <person name="Stajich J.E."/>
            <person name="Spatafora J.W."/>
            <person name="Visel A."/>
            <person name="Grigoriev I.V."/>
        </authorList>
    </citation>
    <scope>NUCLEOTIDE SEQUENCE [LARGE SCALE GENOMIC DNA]</scope>
    <source>
        <strain evidence="2 3">JEL800</strain>
    </source>
</reference>
<accession>A0A1Y2CH90</accession>
<evidence type="ECO:0000313" key="2">
    <source>
        <dbReference type="EMBL" id="ORY46382.1"/>
    </source>
</evidence>
<feature type="region of interest" description="Disordered" evidence="1">
    <location>
        <begin position="197"/>
        <end position="252"/>
    </location>
</feature>
<dbReference type="EMBL" id="MCGO01000016">
    <property type="protein sequence ID" value="ORY46382.1"/>
    <property type="molecule type" value="Genomic_DNA"/>
</dbReference>
<organism evidence="2 3">
    <name type="scientific">Rhizoclosmatium globosum</name>
    <dbReference type="NCBI Taxonomy" id="329046"/>
    <lineage>
        <taxon>Eukaryota</taxon>
        <taxon>Fungi</taxon>
        <taxon>Fungi incertae sedis</taxon>
        <taxon>Chytridiomycota</taxon>
        <taxon>Chytridiomycota incertae sedis</taxon>
        <taxon>Chytridiomycetes</taxon>
        <taxon>Chytridiales</taxon>
        <taxon>Chytriomycetaceae</taxon>
        <taxon>Rhizoclosmatium</taxon>
    </lineage>
</organism>
<keyword evidence="3" id="KW-1185">Reference proteome</keyword>
<protein>
    <submittedName>
        <fullName evidence="2">Uncharacterized protein</fullName>
    </submittedName>
</protein>
<gene>
    <name evidence="2" type="ORF">BCR33DRAFT_715485</name>
</gene>
<feature type="compositionally biased region" description="Polar residues" evidence="1">
    <location>
        <begin position="197"/>
        <end position="243"/>
    </location>
</feature>
<dbReference type="AlphaFoldDB" id="A0A1Y2CH90"/>
<evidence type="ECO:0000256" key="1">
    <source>
        <dbReference type="SAM" id="MobiDB-lite"/>
    </source>
</evidence>
<comment type="caution">
    <text evidence="2">The sequence shown here is derived from an EMBL/GenBank/DDBJ whole genome shotgun (WGS) entry which is preliminary data.</text>
</comment>
<evidence type="ECO:0000313" key="3">
    <source>
        <dbReference type="Proteomes" id="UP000193642"/>
    </source>
</evidence>